<keyword evidence="2" id="KW-0413">Isomerase</keyword>
<dbReference type="EMBL" id="QVIG01000001">
    <property type="protein sequence ID" value="RGD57997.1"/>
    <property type="molecule type" value="Genomic_DNA"/>
</dbReference>
<organism evidence="2 3">
    <name type="scientific">Kitasatospora xanthocidica</name>
    <dbReference type="NCBI Taxonomy" id="83382"/>
    <lineage>
        <taxon>Bacteria</taxon>
        <taxon>Bacillati</taxon>
        <taxon>Actinomycetota</taxon>
        <taxon>Actinomycetes</taxon>
        <taxon>Kitasatosporales</taxon>
        <taxon>Streptomycetaceae</taxon>
        <taxon>Kitasatospora</taxon>
    </lineage>
</organism>
<sequence>MPLALSTLGVPGLPLAGAARLAAEHGWDGLELRCAEGESVHPAMTPGERRTAARVLLAHGLTPLALASYVGVAAPGPDRPVTDALRTHLRLAADLGAAGLRVFPRGGDGPRAEADDRAVRRLAEVAEEARRLGVRVLVETHDSHRGGRAVAGLLARVAHPAVGALWDLMHTHLAGETPAGTHAALAPYLGHVQVKDIAGPHDRTPLPLGAGVLPIADCLRLLPPDAWVCWEYEAPWHPAAAPLPPLLPAGAAFLAAPHRPSG</sequence>
<dbReference type="InterPro" id="IPR036237">
    <property type="entry name" value="Xyl_isomerase-like_sf"/>
</dbReference>
<keyword evidence="3" id="KW-1185">Reference proteome</keyword>
<dbReference type="GO" id="GO:0016853">
    <property type="term" value="F:isomerase activity"/>
    <property type="evidence" value="ECO:0007669"/>
    <property type="project" value="UniProtKB-KW"/>
</dbReference>
<evidence type="ECO:0000313" key="3">
    <source>
        <dbReference type="Proteomes" id="UP000263377"/>
    </source>
</evidence>
<evidence type="ECO:0000313" key="2">
    <source>
        <dbReference type="EMBL" id="RGD57997.1"/>
    </source>
</evidence>
<comment type="caution">
    <text evidence="2">The sequence shown here is derived from an EMBL/GenBank/DDBJ whole genome shotgun (WGS) entry which is preliminary data.</text>
</comment>
<gene>
    <name evidence="2" type="ORF">DR950_09545</name>
</gene>
<dbReference type="PANTHER" id="PTHR12110">
    <property type="entry name" value="HYDROXYPYRUVATE ISOMERASE"/>
    <property type="match status" value="1"/>
</dbReference>
<proteinExistence type="predicted"/>
<dbReference type="Gene3D" id="3.20.20.150">
    <property type="entry name" value="Divalent-metal-dependent TIM barrel enzymes"/>
    <property type="match status" value="1"/>
</dbReference>
<feature type="domain" description="Xylose isomerase-like TIM barrel" evidence="1">
    <location>
        <begin position="20"/>
        <end position="254"/>
    </location>
</feature>
<dbReference type="SUPFAM" id="SSF51658">
    <property type="entry name" value="Xylose isomerase-like"/>
    <property type="match status" value="1"/>
</dbReference>
<dbReference type="RefSeq" id="WP_117486676.1">
    <property type="nucleotide sequence ID" value="NZ_QVIG01000001.1"/>
</dbReference>
<dbReference type="Pfam" id="PF01261">
    <property type="entry name" value="AP_endonuc_2"/>
    <property type="match status" value="1"/>
</dbReference>
<evidence type="ECO:0000259" key="1">
    <source>
        <dbReference type="Pfam" id="PF01261"/>
    </source>
</evidence>
<dbReference type="Proteomes" id="UP000263377">
    <property type="component" value="Unassembled WGS sequence"/>
</dbReference>
<name>A0A372ZRY6_9ACTN</name>
<dbReference type="InterPro" id="IPR013022">
    <property type="entry name" value="Xyl_isomerase-like_TIM-brl"/>
</dbReference>
<dbReference type="AlphaFoldDB" id="A0A372ZRY6"/>
<reference evidence="2 3" key="1">
    <citation type="submission" date="2018-08" db="EMBL/GenBank/DDBJ databases">
        <title>Diversity &amp; Physiological Properties of Lignin-Decomposing Actinobacteria from Soil.</title>
        <authorList>
            <person name="Roh S.G."/>
            <person name="Kim S.B."/>
        </authorList>
    </citation>
    <scope>NUCLEOTIDE SEQUENCE [LARGE SCALE GENOMIC DNA]</scope>
    <source>
        <strain evidence="2 3">MMS17-GH009</strain>
    </source>
</reference>
<accession>A0A372ZRY6</accession>
<protein>
    <submittedName>
        <fullName evidence="2">Sugar phosphate isomerase/epimerase</fullName>
    </submittedName>
</protein>
<dbReference type="InterPro" id="IPR050312">
    <property type="entry name" value="IolE/XylAMocC-like"/>
</dbReference>